<gene>
    <name evidence="1" type="ORF">SARC_10309</name>
</gene>
<keyword evidence="2" id="KW-1185">Reference proteome</keyword>
<dbReference type="InterPro" id="IPR036514">
    <property type="entry name" value="SGNH_hydro_sf"/>
</dbReference>
<dbReference type="SUPFAM" id="SSF52266">
    <property type="entry name" value="SGNH hydrolase"/>
    <property type="match status" value="1"/>
</dbReference>
<dbReference type="AlphaFoldDB" id="A0A0L0FL79"/>
<proteinExistence type="predicted"/>
<dbReference type="EMBL" id="KQ242799">
    <property type="protein sequence ID" value="KNC77226.1"/>
    <property type="molecule type" value="Genomic_DNA"/>
</dbReference>
<evidence type="ECO:0000313" key="1">
    <source>
        <dbReference type="EMBL" id="KNC77226.1"/>
    </source>
</evidence>
<protein>
    <submittedName>
        <fullName evidence="1">Uncharacterized protein</fullName>
    </submittedName>
</protein>
<reference evidence="1 2" key="1">
    <citation type="submission" date="2011-02" db="EMBL/GenBank/DDBJ databases">
        <title>The Genome Sequence of Sphaeroforma arctica JP610.</title>
        <authorList>
            <consortium name="The Broad Institute Genome Sequencing Platform"/>
            <person name="Russ C."/>
            <person name="Cuomo C."/>
            <person name="Young S.K."/>
            <person name="Zeng Q."/>
            <person name="Gargeya S."/>
            <person name="Alvarado L."/>
            <person name="Berlin A."/>
            <person name="Chapman S.B."/>
            <person name="Chen Z."/>
            <person name="Freedman E."/>
            <person name="Gellesch M."/>
            <person name="Goldberg J."/>
            <person name="Griggs A."/>
            <person name="Gujja S."/>
            <person name="Heilman E."/>
            <person name="Heiman D."/>
            <person name="Howarth C."/>
            <person name="Mehta T."/>
            <person name="Neiman D."/>
            <person name="Pearson M."/>
            <person name="Roberts A."/>
            <person name="Saif S."/>
            <person name="Shea T."/>
            <person name="Shenoy N."/>
            <person name="Sisk P."/>
            <person name="Stolte C."/>
            <person name="Sykes S."/>
            <person name="White J."/>
            <person name="Yandava C."/>
            <person name="Burger G."/>
            <person name="Gray M.W."/>
            <person name="Holland P.W.H."/>
            <person name="King N."/>
            <person name="Lang F.B.F."/>
            <person name="Roger A.J."/>
            <person name="Ruiz-Trillo I."/>
            <person name="Haas B."/>
            <person name="Nusbaum C."/>
            <person name="Birren B."/>
        </authorList>
    </citation>
    <scope>NUCLEOTIDE SEQUENCE [LARGE SCALE GENOMIC DNA]</scope>
    <source>
        <strain evidence="1 2">JP610</strain>
    </source>
</reference>
<dbReference type="RefSeq" id="XP_014151128.1">
    <property type="nucleotide sequence ID" value="XM_014295653.1"/>
</dbReference>
<name>A0A0L0FL79_9EUKA</name>
<dbReference type="Gene3D" id="3.40.50.1110">
    <property type="entry name" value="SGNH hydrolase"/>
    <property type="match status" value="1"/>
</dbReference>
<accession>A0A0L0FL79</accession>
<sequence length="228" mass="26883">MFRWEKLDFTVSFIKATKQWRIPGFRLFRDLDSIQNLINLDVWPGPSIIHQFYKKVGEEIGKKQPGLFVLNFGLHPIAHDMRPDVYETFLRETVRWWRKGTKATDEVRTDIPMLWRRTTVTHFPANELNLMHRCLLPDRLKVYDSIALRVMEELDVPVLDWKTPGQGRAGAQNDNRHFRDKECTGTRVQGTNMGLLLNMVGSMRNWDMTQRIGYTDTYHKQYKGAESR</sequence>
<dbReference type="Proteomes" id="UP000054560">
    <property type="component" value="Unassembled WGS sequence"/>
</dbReference>
<dbReference type="GeneID" id="25910813"/>
<evidence type="ECO:0000313" key="2">
    <source>
        <dbReference type="Proteomes" id="UP000054560"/>
    </source>
</evidence>
<organism evidence="1 2">
    <name type="scientific">Sphaeroforma arctica JP610</name>
    <dbReference type="NCBI Taxonomy" id="667725"/>
    <lineage>
        <taxon>Eukaryota</taxon>
        <taxon>Ichthyosporea</taxon>
        <taxon>Ichthyophonida</taxon>
        <taxon>Sphaeroforma</taxon>
    </lineage>
</organism>